<feature type="transmembrane region" description="Helical" evidence="1">
    <location>
        <begin position="74"/>
        <end position="94"/>
    </location>
</feature>
<evidence type="ECO:0000256" key="1">
    <source>
        <dbReference type="SAM" id="Phobius"/>
    </source>
</evidence>
<feature type="non-terminal residue" evidence="2">
    <location>
        <position position="116"/>
    </location>
</feature>
<comment type="caution">
    <text evidence="2">The sequence shown here is derived from an EMBL/GenBank/DDBJ whole genome shotgun (WGS) entry which is preliminary data.</text>
</comment>
<keyword evidence="3" id="KW-1185">Reference proteome</keyword>
<keyword evidence="1" id="KW-0812">Transmembrane</keyword>
<name>A0A544VQ88_9MYCO</name>
<dbReference type="AlphaFoldDB" id="A0A544VQ88"/>
<evidence type="ECO:0008006" key="4">
    <source>
        <dbReference type="Google" id="ProtNLM"/>
    </source>
</evidence>
<protein>
    <recommendedName>
        <fullName evidence="4">Endonuclease</fullName>
    </recommendedName>
</protein>
<feature type="transmembrane region" description="Helical" evidence="1">
    <location>
        <begin position="20"/>
        <end position="39"/>
    </location>
</feature>
<proteinExistence type="predicted"/>
<feature type="transmembrane region" description="Helical" evidence="1">
    <location>
        <begin position="45"/>
        <end position="67"/>
    </location>
</feature>
<gene>
    <name evidence="2" type="ORF">D8S82_33620</name>
</gene>
<evidence type="ECO:0000313" key="2">
    <source>
        <dbReference type="EMBL" id="TQR77600.1"/>
    </source>
</evidence>
<sequence>MRHDAIRGGRLRTARRVVAAYLGIGLLLAATAALVVRFTPIPTHGVLYLVIAAPYLMLAAPVAAVVLAWARRWVLSATAVVLTLVLVLIQLPWFRGVTPAPGSVTVRTMTINMLYG</sequence>
<dbReference type="EMBL" id="VIFX01000164">
    <property type="protein sequence ID" value="TQR77600.1"/>
    <property type="molecule type" value="Genomic_DNA"/>
</dbReference>
<keyword evidence="1" id="KW-1133">Transmembrane helix</keyword>
<accession>A0A544VQ88</accession>
<keyword evidence="1" id="KW-0472">Membrane</keyword>
<evidence type="ECO:0000313" key="3">
    <source>
        <dbReference type="Proteomes" id="UP000315759"/>
    </source>
</evidence>
<reference evidence="2 3" key="1">
    <citation type="submission" date="2018-10" db="EMBL/GenBank/DDBJ databases">
        <title>Draft genome of Mycobacterium hodleri strain B.</title>
        <authorList>
            <person name="Amande T.J."/>
            <person name="Mcgenity T.J."/>
        </authorList>
    </citation>
    <scope>NUCLEOTIDE SEQUENCE [LARGE SCALE GENOMIC DNA]</scope>
    <source>
        <strain evidence="2 3">B</strain>
    </source>
</reference>
<organism evidence="2 3">
    <name type="scientific">Mycolicibacterium hodleri</name>
    <dbReference type="NCBI Taxonomy" id="49897"/>
    <lineage>
        <taxon>Bacteria</taxon>
        <taxon>Bacillati</taxon>
        <taxon>Actinomycetota</taxon>
        <taxon>Actinomycetes</taxon>
        <taxon>Mycobacteriales</taxon>
        <taxon>Mycobacteriaceae</taxon>
        <taxon>Mycolicibacterium</taxon>
    </lineage>
</organism>
<dbReference type="Proteomes" id="UP000315759">
    <property type="component" value="Unassembled WGS sequence"/>
</dbReference>